<dbReference type="PROSITE" id="PS51123">
    <property type="entry name" value="OMPA_2"/>
    <property type="match status" value="1"/>
</dbReference>
<dbReference type="GO" id="GO:0016020">
    <property type="term" value="C:membrane"/>
    <property type="evidence" value="ECO:0007669"/>
    <property type="project" value="UniProtKB-UniRule"/>
</dbReference>
<gene>
    <name evidence="5" type="primary">pstS_2</name>
    <name evidence="5" type="ORF">PFRI_08400</name>
</gene>
<keyword evidence="2" id="KW-0472">Membrane</keyword>
<dbReference type="Proteomes" id="UP000184514">
    <property type="component" value="Unassembled WGS sequence"/>
</dbReference>
<dbReference type="Pfam" id="PF00691">
    <property type="entry name" value="OmpA"/>
    <property type="match status" value="1"/>
</dbReference>
<evidence type="ECO:0000256" key="2">
    <source>
        <dbReference type="PROSITE-ProRule" id="PRU00473"/>
    </source>
</evidence>
<dbReference type="EMBL" id="MLCB01000073">
    <property type="protein sequence ID" value="OJI94939.1"/>
    <property type="molecule type" value="Genomic_DNA"/>
</dbReference>
<dbReference type="InterPro" id="IPR006665">
    <property type="entry name" value="OmpA-like"/>
</dbReference>
<comment type="caution">
    <text evidence="5">The sequence shown here is derived from an EMBL/GenBank/DDBJ whole genome shotgun (WGS) entry which is preliminary data.</text>
</comment>
<dbReference type="InterPro" id="IPR050811">
    <property type="entry name" value="Phosphate_ABC_transporter"/>
</dbReference>
<accession>A0A1L9P071</accession>
<dbReference type="Pfam" id="PF12849">
    <property type="entry name" value="PBP_like_2"/>
    <property type="match status" value="1"/>
</dbReference>
<evidence type="ECO:0000313" key="5">
    <source>
        <dbReference type="EMBL" id="OJI94939.1"/>
    </source>
</evidence>
<sequence>MMMQCAASLAAFFVWVLVAPLAAQDVTLTSPDGSVEVNGTLLGFDGDFYRVETIYGELTVDGTGVNCAGPACPDLQNYVAELSISGSATIGEVLMPALIEGFALRNGYVAKREIIDPTHFIYNLRNKKDEALVGKFIFRVTNTDEGFADLLADEADIVMSLREIRLTENRRANEAGLGDLRGPNRSRVLALDAMVPITAPGNPVDAISPATLARVFAGRVTNWKDLGGPDAPISVHLRDPKSGLSQAVQDRLMGPAALVLDSNIIRHATNKALTQAVTEDPFAIGISSYSETGNADVLVLTGTCGFSLRAGRVTIKTEDYPLTAPMFLYIPARRLPQLAREFLTFTRSPSAQIVIRRAGFVDQAPEELSINQQGDRFANAISLIGTEIVLADLKRLVTVLSPMKRLSTSFRFRAGSSALDAQSLSNVQQLARAIETGVYDERSVTFVGFSDGQGPADGNKRIALRRANTVLAAVKKAAETVDLDTLNISVEAFGEALPMACDDSAWGRQVNRRVEVWVR</sequence>
<dbReference type="PANTHER" id="PTHR30570:SF1">
    <property type="entry name" value="PHOSPHATE-BINDING PROTEIN PSTS"/>
    <property type="match status" value="1"/>
</dbReference>
<dbReference type="SUPFAM" id="SSF103088">
    <property type="entry name" value="OmpA-like"/>
    <property type="match status" value="1"/>
</dbReference>
<dbReference type="InterPro" id="IPR024370">
    <property type="entry name" value="PBP_domain"/>
</dbReference>
<reference evidence="5 6" key="1">
    <citation type="submission" date="2016-10" db="EMBL/GenBank/DDBJ databases">
        <title>Genome sequence of Planktotalea frisia SH6-1.</title>
        <authorList>
            <person name="Poehlein A."/>
            <person name="Bakenhus I."/>
            <person name="Voget S."/>
            <person name="Brinkhoff T."/>
            <person name="Simon M."/>
        </authorList>
    </citation>
    <scope>NUCLEOTIDE SEQUENCE [LARGE SCALE GENOMIC DNA]</scope>
    <source>
        <strain evidence="5 6">SH6-1</strain>
    </source>
</reference>
<proteinExistence type="predicted"/>
<keyword evidence="1 3" id="KW-0732">Signal</keyword>
<protein>
    <submittedName>
        <fullName evidence="5">Phosphate-binding protein PstS</fullName>
    </submittedName>
</protein>
<evidence type="ECO:0000313" key="6">
    <source>
        <dbReference type="Proteomes" id="UP000184514"/>
    </source>
</evidence>
<keyword evidence="6" id="KW-1185">Reference proteome</keyword>
<dbReference type="InterPro" id="IPR036737">
    <property type="entry name" value="OmpA-like_sf"/>
</dbReference>
<feature type="domain" description="OmpA-like" evidence="4">
    <location>
        <begin position="399"/>
        <end position="519"/>
    </location>
</feature>
<dbReference type="AlphaFoldDB" id="A0A1L9P071"/>
<name>A0A1L9P071_9RHOB</name>
<dbReference type="STRING" id="696762.PFRI_08400"/>
<evidence type="ECO:0000256" key="1">
    <source>
        <dbReference type="ARBA" id="ARBA00022729"/>
    </source>
</evidence>
<feature type="chain" id="PRO_5009887238" evidence="3">
    <location>
        <begin position="24"/>
        <end position="519"/>
    </location>
</feature>
<organism evidence="5 6">
    <name type="scientific">Planktotalea frisia</name>
    <dbReference type="NCBI Taxonomy" id="696762"/>
    <lineage>
        <taxon>Bacteria</taxon>
        <taxon>Pseudomonadati</taxon>
        <taxon>Pseudomonadota</taxon>
        <taxon>Alphaproteobacteria</taxon>
        <taxon>Rhodobacterales</taxon>
        <taxon>Paracoccaceae</taxon>
        <taxon>Planktotalea</taxon>
    </lineage>
</organism>
<feature type="signal peptide" evidence="3">
    <location>
        <begin position="1"/>
        <end position="23"/>
    </location>
</feature>
<evidence type="ECO:0000259" key="4">
    <source>
        <dbReference type="PROSITE" id="PS51123"/>
    </source>
</evidence>
<dbReference type="Gene3D" id="3.40.190.10">
    <property type="entry name" value="Periplasmic binding protein-like II"/>
    <property type="match status" value="2"/>
</dbReference>
<dbReference type="CDD" id="cd07185">
    <property type="entry name" value="OmpA_C-like"/>
    <property type="match status" value="1"/>
</dbReference>
<dbReference type="PANTHER" id="PTHR30570">
    <property type="entry name" value="PERIPLASMIC PHOSPHATE BINDING COMPONENT OF PHOSPHATE ABC TRANSPORTER"/>
    <property type="match status" value="1"/>
</dbReference>
<dbReference type="Gene3D" id="3.30.1330.60">
    <property type="entry name" value="OmpA-like domain"/>
    <property type="match status" value="1"/>
</dbReference>
<evidence type="ECO:0000256" key="3">
    <source>
        <dbReference type="SAM" id="SignalP"/>
    </source>
</evidence>
<dbReference type="SUPFAM" id="SSF53850">
    <property type="entry name" value="Periplasmic binding protein-like II"/>
    <property type="match status" value="1"/>
</dbReference>